<evidence type="ECO:0000313" key="8">
    <source>
        <dbReference type="Proteomes" id="UP000520814"/>
    </source>
</evidence>
<evidence type="ECO:0000256" key="3">
    <source>
        <dbReference type="ARBA" id="ARBA00022801"/>
    </source>
</evidence>
<keyword evidence="4" id="KW-0862">Zinc</keyword>
<sequence length="233" mass="24256">MKTKRSLRPLCLVFGLVSALSGCAGAGAGPASTLGATPAPAPAVPGRYEPNYRATLGAGRQWSLTNLTYAIAPAEGKDMPALFQQALETWAPYTKNIVTLAPATASEAVLTVEVVPTGSLGGDTVGTTTVTYRLSDTRIIRAHIKVDASLGNDLMPQVLAHELGHALGLDGHSPEPKDLMFARAHLPLALTERDRNTLFTVYADALAAQGRAAKKDADSELVTVSVCALPKGG</sequence>
<dbReference type="InterPro" id="IPR001818">
    <property type="entry name" value="Pept_M10_metallopeptidase"/>
</dbReference>
<feature type="domain" description="Peptidase metallopeptidase" evidence="6">
    <location>
        <begin position="58"/>
        <end position="204"/>
    </location>
</feature>
<protein>
    <recommendedName>
        <fullName evidence="6">Peptidase metallopeptidase domain-containing protein</fullName>
    </recommendedName>
</protein>
<dbReference type="GO" id="GO:0031012">
    <property type="term" value="C:extracellular matrix"/>
    <property type="evidence" value="ECO:0007669"/>
    <property type="project" value="InterPro"/>
</dbReference>
<gene>
    <name evidence="7" type="ORF">HNQ39_003861</name>
</gene>
<keyword evidence="8" id="KW-1185">Reference proteome</keyword>
<dbReference type="Proteomes" id="UP000520814">
    <property type="component" value="Unassembled WGS sequence"/>
</dbReference>
<dbReference type="SUPFAM" id="SSF55486">
    <property type="entry name" value="Metalloproteases ('zincins'), catalytic domain"/>
    <property type="match status" value="1"/>
</dbReference>
<accession>A0A7W9W8A0</accession>
<dbReference type="EMBL" id="JACHGW010000003">
    <property type="protein sequence ID" value="MBB6052051.1"/>
    <property type="molecule type" value="Genomic_DNA"/>
</dbReference>
<keyword evidence="5" id="KW-0732">Signal</keyword>
<dbReference type="AlphaFoldDB" id="A0A7W9W8A0"/>
<keyword evidence="2" id="KW-0479">Metal-binding</keyword>
<dbReference type="InterPro" id="IPR006026">
    <property type="entry name" value="Peptidase_Metallo"/>
</dbReference>
<evidence type="ECO:0000256" key="1">
    <source>
        <dbReference type="ARBA" id="ARBA00022670"/>
    </source>
</evidence>
<dbReference type="RefSeq" id="WP_184200255.1">
    <property type="nucleotide sequence ID" value="NZ_JACHGW010000003.1"/>
</dbReference>
<evidence type="ECO:0000256" key="5">
    <source>
        <dbReference type="SAM" id="SignalP"/>
    </source>
</evidence>
<evidence type="ECO:0000256" key="4">
    <source>
        <dbReference type="ARBA" id="ARBA00022833"/>
    </source>
</evidence>
<evidence type="ECO:0000256" key="2">
    <source>
        <dbReference type="ARBA" id="ARBA00022723"/>
    </source>
</evidence>
<comment type="caution">
    <text evidence="7">The sequence shown here is derived from an EMBL/GenBank/DDBJ whole genome shotgun (WGS) entry which is preliminary data.</text>
</comment>
<keyword evidence="1" id="KW-0645">Protease</keyword>
<dbReference type="InterPro" id="IPR024079">
    <property type="entry name" value="MetalloPept_cat_dom_sf"/>
</dbReference>
<dbReference type="GO" id="GO:0006508">
    <property type="term" value="P:proteolysis"/>
    <property type="evidence" value="ECO:0007669"/>
    <property type="project" value="UniProtKB-KW"/>
</dbReference>
<dbReference type="SMART" id="SM00235">
    <property type="entry name" value="ZnMc"/>
    <property type="match status" value="1"/>
</dbReference>
<name>A0A7W9W8A0_ARMRO</name>
<feature type="signal peptide" evidence="5">
    <location>
        <begin position="1"/>
        <end position="26"/>
    </location>
</feature>
<evidence type="ECO:0000313" key="7">
    <source>
        <dbReference type="EMBL" id="MBB6052051.1"/>
    </source>
</evidence>
<dbReference type="GO" id="GO:0004222">
    <property type="term" value="F:metalloendopeptidase activity"/>
    <property type="evidence" value="ECO:0007669"/>
    <property type="project" value="InterPro"/>
</dbReference>
<reference evidence="7 8" key="1">
    <citation type="submission" date="2020-08" db="EMBL/GenBank/DDBJ databases">
        <title>Genomic Encyclopedia of Type Strains, Phase IV (KMG-IV): sequencing the most valuable type-strain genomes for metagenomic binning, comparative biology and taxonomic classification.</title>
        <authorList>
            <person name="Goeker M."/>
        </authorList>
    </citation>
    <scope>NUCLEOTIDE SEQUENCE [LARGE SCALE GENOMIC DNA]</scope>
    <source>
        <strain evidence="7 8">DSM 23562</strain>
    </source>
</reference>
<dbReference type="Gene3D" id="3.40.390.10">
    <property type="entry name" value="Collagenase (Catalytic Domain)"/>
    <property type="match status" value="1"/>
</dbReference>
<dbReference type="PROSITE" id="PS51257">
    <property type="entry name" value="PROKAR_LIPOPROTEIN"/>
    <property type="match status" value="1"/>
</dbReference>
<keyword evidence="3" id="KW-0378">Hydrolase</keyword>
<evidence type="ECO:0000259" key="6">
    <source>
        <dbReference type="SMART" id="SM00235"/>
    </source>
</evidence>
<proteinExistence type="predicted"/>
<dbReference type="Pfam" id="PF00413">
    <property type="entry name" value="Peptidase_M10"/>
    <property type="match status" value="1"/>
</dbReference>
<feature type="chain" id="PRO_5031296006" description="Peptidase metallopeptidase domain-containing protein" evidence="5">
    <location>
        <begin position="27"/>
        <end position="233"/>
    </location>
</feature>
<dbReference type="GO" id="GO:0008270">
    <property type="term" value="F:zinc ion binding"/>
    <property type="evidence" value="ECO:0007669"/>
    <property type="project" value="InterPro"/>
</dbReference>
<organism evidence="7 8">
    <name type="scientific">Armatimonas rosea</name>
    <dbReference type="NCBI Taxonomy" id="685828"/>
    <lineage>
        <taxon>Bacteria</taxon>
        <taxon>Bacillati</taxon>
        <taxon>Armatimonadota</taxon>
        <taxon>Armatimonadia</taxon>
        <taxon>Armatimonadales</taxon>
        <taxon>Armatimonadaceae</taxon>
        <taxon>Armatimonas</taxon>
    </lineage>
</organism>